<gene>
    <name evidence="3" type="ORF">B0H67DRAFT_500219</name>
</gene>
<dbReference type="PANTHER" id="PTHR42901:SF1">
    <property type="entry name" value="ALCOHOL DEHYDROGENASE"/>
    <property type="match status" value="1"/>
</dbReference>
<dbReference type="AlphaFoldDB" id="A0AA39ZR78"/>
<accession>A0AA39ZR78</accession>
<evidence type="ECO:0000256" key="2">
    <source>
        <dbReference type="ARBA" id="ARBA00023002"/>
    </source>
</evidence>
<evidence type="ECO:0000256" key="1">
    <source>
        <dbReference type="ARBA" id="ARBA00006484"/>
    </source>
</evidence>
<dbReference type="GO" id="GO:0016491">
    <property type="term" value="F:oxidoreductase activity"/>
    <property type="evidence" value="ECO:0007669"/>
    <property type="project" value="UniProtKB-KW"/>
</dbReference>
<dbReference type="Proteomes" id="UP001172102">
    <property type="component" value="Unassembled WGS sequence"/>
</dbReference>
<evidence type="ECO:0000313" key="4">
    <source>
        <dbReference type="Proteomes" id="UP001172102"/>
    </source>
</evidence>
<dbReference type="CDD" id="cd05233">
    <property type="entry name" value="SDR_c"/>
    <property type="match status" value="1"/>
</dbReference>
<dbReference type="InterPro" id="IPR036291">
    <property type="entry name" value="NAD(P)-bd_dom_sf"/>
</dbReference>
<name>A0AA39ZR78_9PEZI</name>
<keyword evidence="2" id="KW-0560">Oxidoreductase</keyword>
<sequence length="294" mass="31218">MPSVDAASLPKVKPVTKTWRTVPYPFISPSRPELSAKGRNVVITGGATGIGKAIAISFAQAGAKSVSIIGRRLDKLTSAAAEIAAAVASDAETQVIFEQADLGSRQETTQALQSIAKRVGGTIDVLVSNAGPAPEDSLIADATDDHLLRSFQGLVMTAMHAIQAFLPLAGPDPIVLSTNTCIAHWPAMSGFGLYSYGRAALLKLTDYIQVENPHVRVVSVQPGWVATEANGYQKDAPDSADLPGNFYVWLASSEAAFLKGKFVWANWDAQELIERAEEIKTTSLLTTILNGVDE</sequence>
<keyword evidence="4" id="KW-1185">Reference proteome</keyword>
<dbReference type="SUPFAM" id="SSF51735">
    <property type="entry name" value="NAD(P)-binding Rossmann-fold domains"/>
    <property type="match status" value="1"/>
</dbReference>
<dbReference type="InterPro" id="IPR002347">
    <property type="entry name" value="SDR_fam"/>
</dbReference>
<proteinExistence type="inferred from homology"/>
<evidence type="ECO:0000313" key="3">
    <source>
        <dbReference type="EMBL" id="KAK0702158.1"/>
    </source>
</evidence>
<dbReference type="EMBL" id="JAUKUA010000009">
    <property type="protein sequence ID" value="KAK0702158.1"/>
    <property type="molecule type" value="Genomic_DNA"/>
</dbReference>
<dbReference type="PANTHER" id="PTHR42901">
    <property type="entry name" value="ALCOHOL DEHYDROGENASE"/>
    <property type="match status" value="1"/>
</dbReference>
<dbReference type="PRINTS" id="PR00081">
    <property type="entry name" value="GDHRDH"/>
</dbReference>
<comment type="similarity">
    <text evidence="1">Belongs to the short-chain dehydrogenases/reductases (SDR) family.</text>
</comment>
<reference evidence="3" key="1">
    <citation type="submission" date="2023-06" db="EMBL/GenBank/DDBJ databases">
        <title>Genome-scale phylogeny and comparative genomics of the fungal order Sordariales.</title>
        <authorList>
            <consortium name="Lawrence Berkeley National Laboratory"/>
            <person name="Hensen N."/>
            <person name="Bonometti L."/>
            <person name="Westerberg I."/>
            <person name="Brannstrom I.O."/>
            <person name="Guillou S."/>
            <person name="Cros-Aarteil S."/>
            <person name="Calhoun S."/>
            <person name="Haridas S."/>
            <person name="Kuo A."/>
            <person name="Mondo S."/>
            <person name="Pangilinan J."/>
            <person name="Riley R."/>
            <person name="Labutti K."/>
            <person name="Andreopoulos B."/>
            <person name="Lipzen A."/>
            <person name="Chen C."/>
            <person name="Yanf M."/>
            <person name="Daum C."/>
            <person name="Ng V."/>
            <person name="Clum A."/>
            <person name="Steindorff A."/>
            <person name="Ohm R."/>
            <person name="Martin F."/>
            <person name="Silar P."/>
            <person name="Natvig D."/>
            <person name="Lalanne C."/>
            <person name="Gautier V."/>
            <person name="Ament-Velasquez S.L."/>
            <person name="Kruys A."/>
            <person name="Hutchinson M.I."/>
            <person name="Powell A.J."/>
            <person name="Barry K."/>
            <person name="Miller A.N."/>
            <person name="Grigoriev I.V."/>
            <person name="Debuchy R."/>
            <person name="Gladieux P."/>
            <person name="Thoren M.H."/>
            <person name="Johannesson H."/>
        </authorList>
    </citation>
    <scope>NUCLEOTIDE SEQUENCE</scope>
    <source>
        <strain evidence="3">SMH4607-1</strain>
    </source>
</reference>
<protein>
    <submittedName>
        <fullName evidence="3">Oxidoreductase</fullName>
    </submittedName>
</protein>
<comment type="caution">
    <text evidence="3">The sequence shown here is derived from an EMBL/GenBank/DDBJ whole genome shotgun (WGS) entry which is preliminary data.</text>
</comment>
<dbReference type="Pfam" id="PF00106">
    <property type="entry name" value="adh_short"/>
    <property type="match status" value="1"/>
</dbReference>
<dbReference type="Gene3D" id="3.40.50.720">
    <property type="entry name" value="NAD(P)-binding Rossmann-like Domain"/>
    <property type="match status" value="1"/>
</dbReference>
<organism evidence="3 4">
    <name type="scientific">Lasiosphaeris hirsuta</name>
    <dbReference type="NCBI Taxonomy" id="260670"/>
    <lineage>
        <taxon>Eukaryota</taxon>
        <taxon>Fungi</taxon>
        <taxon>Dikarya</taxon>
        <taxon>Ascomycota</taxon>
        <taxon>Pezizomycotina</taxon>
        <taxon>Sordariomycetes</taxon>
        <taxon>Sordariomycetidae</taxon>
        <taxon>Sordariales</taxon>
        <taxon>Lasiosphaeriaceae</taxon>
        <taxon>Lasiosphaeris</taxon>
    </lineage>
</organism>